<gene>
    <name evidence="1" type="ORF">FHW37_101303</name>
</gene>
<evidence type="ECO:0008006" key="3">
    <source>
        <dbReference type="Google" id="ProtNLM"/>
    </source>
</evidence>
<dbReference type="RefSeq" id="WP_145631671.1">
    <property type="nucleotide sequence ID" value="NZ_VIWP01000001.1"/>
</dbReference>
<dbReference type="Gene3D" id="2.60.120.10">
    <property type="entry name" value="Jelly Rolls"/>
    <property type="match status" value="1"/>
</dbReference>
<comment type="caution">
    <text evidence="1">The sequence shown here is derived from an EMBL/GenBank/DDBJ whole genome shotgun (WGS) entry which is preliminary data.</text>
</comment>
<accession>A0A561R7B2</accession>
<dbReference type="Pfam" id="PF05962">
    <property type="entry name" value="HutD"/>
    <property type="match status" value="1"/>
</dbReference>
<reference evidence="1 2" key="1">
    <citation type="submission" date="2019-06" db="EMBL/GenBank/DDBJ databases">
        <title>Sorghum-associated microbial communities from plants grown in Nebraska, USA.</title>
        <authorList>
            <person name="Schachtman D."/>
        </authorList>
    </citation>
    <scope>NUCLEOTIDE SEQUENCE [LARGE SCALE GENOMIC DNA]</scope>
    <source>
        <strain evidence="1 2">1225</strain>
    </source>
</reference>
<dbReference type="InterPro" id="IPR014710">
    <property type="entry name" value="RmlC-like_jellyroll"/>
</dbReference>
<evidence type="ECO:0000313" key="1">
    <source>
        <dbReference type="EMBL" id="TWF58499.1"/>
    </source>
</evidence>
<dbReference type="PANTHER" id="PTHR37943:SF1">
    <property type="entry name" value="PROTEIN VES"/>
    <property type="match status" value="1"/>
</dbReference>
<dbReference type="EMBL" id="VIWP01000001">
    <property type="protein sequence ID" value="TWF58499.1"/>
    <property type="molecule type" value="Genomic_DNA"/>
</dbReference>
<name>A0A561R7B2_9HYPH</name>
<protein>
    <recommendedName>
        <fullName evidence="3">HutD protein</fullName>
    </recommendedName>
</protein>
<dbReference type="InterPro" id="IPR011051">
    <property type="entry name" value="RmlC_Cupin_sf"/>
</dbReference>
<dbReference type="Proteomes" id="UP000320653">
    <property type="component" value="Unassembled WGS sequence"/>
</dbReference>
<dbReference type="AlphaFoldDB" id="A0A561R7B2"/>
<dbReference type="SUPFAM" id="SSF51182">
    <property type="entry name" value="RmlC-like cupins"/>
    <property type="match status" value="1"/>
</dbReference>
<evidence type="ECO:0000313" key="2">
    <source>
        <dbReference type="Proteomes" id="UP000320653"/>
    </source>
</evidence>
<dbReference type="OrthoDB" id="9800082at2"/>
<proteinExistence type="predicted"/>
<keyword evidence="2" id="KW-1185">Reference proteome</keyword>
<sequence length="189" mass="20118">MKILRAADYRRMAWKNGKGETVEIAVYPPNASVNDFDWRISMAAVVEDGAFSVFEGIDRTLSVLSGEGIVLSVEGQADMTLRQETPPHAFAADAPTSARLLSDAITDLNVMTRRGTFTHRVSLKTSLDNVAPAPDASVTLILTVGECRLREDGAALGPLDAVILEEGDAPIGADAAGKTAFYVVELLAV</sequence>
<dbReference type="PANTHER" id="PTHR37943">
    <property type="entry name" value="PROTEIN VES"/>
    <property type="match status" value="1"/>
</dbReference>
<dbReference type="InterPro" id="IPR010282">
    <property type="entry name" value="Uncharacterised_HutD/Ves"/>
</dbReference>
<organism evidence="1 2">
    <name type="scientific">Neorhizobium alkalisoli</name>
    <dbReference type="NCBI Taxonomy" id="528178"/>
    <lineage>
        <taxon>Bacteria</taxon>
        <taxon>Pseudomonadati</taxon>
        <taxon>Pseudomonadota</taxon>
        <taxon>Alphaproteobacteria</taxon>
        <taxon>Hyphomicrobiales</taxon>
        <taxon>Rhizobiaceae</taxon>
        <taxon>Rhizobium/Agrobacterium group</taxon>
        <taxon>Neorhizobium</taxon>
    </lineage>
</organism>
<dbReference type="CDD" id="cd20293">
    <property type="entry name" value="cupin_HutD_N"/>
    <property type="match status" value="1"/>
</dbReference>